<name>A0ABX1RVQ9_9FLAO</name>
<dbReference type="EMBL" id="JABBHF010000004">
    <property type="protein sequence ID" value="NMH87641.1"/>
    <property type="molecule type" value="Genomic_DNA"/>
</dbReference>
<evidence type="ECO:0000259" key="11">
    <source>
        <dbReference type="Pfam" id="PF13807"/>
    </source>
</evidence>
<gene>
    <name evidence="12" type="ORF">HHX25_09010</name>
</gene>
<evidence type="ECO:0000256" key="5">
    <source>
        <dbReference type="ARBA" id="ARBA00022777"/>
    </source>
</evidence>
<feature type="transmembrane region" description="Helical" evidence="9">
    <location>
        <begin position="492"/>
        <end position="513"/>
    </location>
</feature>
<dbReference type="InterPro" id="IPR050445">
    <property type="entry name" value="Bact_polysacc_biosynth/exp"/>
</dbReference>
<dbReference type="Proteomes" id="UP000746690">
    <property type="component" value="Unassembled WGS sequence"/>
</dbReference>
<comment type="similarity">
    <text evidence="1">Belongs to the CpsD/CapB family.</text>
</comment>
<dbReference type="CDD" id="cd05387">
    <property type="entry name" value="BY-kinase"/>
    <property type="match status" value="1"/>
</dbReference>
<feature type="transmembrane region" description="Helical" evidence="9">
    <location>
        <begin position="28"/>
        <end position="46"/>
    </location>
</feature>
<dbReference type="NCBIfam" id="TIGR01007">
    <property type="entry name" value="eps_fam"/>
    <property type="match status" value="1"/>
</dbReference>
<reference evidence="12 13" key="1">
    <citation type="submission" date="2020-04" db="EMBL/GenBank/DDBJ databases">
        <title>A Flavivirga sp. nov.</title>
        <authorList>
            <person name="Sun X."/>
        </authorList>
    </citation>
    <scope>NUCLEOTIDE SEQUENCE [LARGE SCALE GENOMIC DNA]</scope>
    <source>
        <strain evidence="12 13">Y03</strain>
    </source>
</reference>
<dbReference type="Gene3D" id="3.40.50.300">
    <property type="entry name" value="P-loop containing nucleotide triphosphate hydrolases"/>
    <property type="match status" value="1"/>
</dbReference>
<evidence type="ECO:0000256" key="2">
    <source>
        <dbReference type="ARBA" id="ARBA00011903"/>
    </source>
</evidence>
<keyword evidence="9" id="KW-1133">Transmembrane helix</keyword>
<dbReference type="Pfam" id="PF13807">
    <property type="entry name" value="GNVR"/>
    <property type="match status" value="1"/>
</dbReference>
<keyword evidence="13" id="KW-1185">Reference proteome</keyword>
<dbReference type="GO" id="GO:0004715">
    <property type="term" value="F:non-membrane spanning protein tyrosine kinase activity"/>
    <property type="evidence" value="ECO:0007669"/>
    <property type="project" value="UniProtKB-EC"/>
</dbReference>
<evidence type="ECO:0000256" key="6">
    <source>
        <dbReference type="ARBA" id="ARBA00022840"/>
    </source>
</evidence>
<keyword evidence="6" id="KW-0067">ATP-binding</keyword>
<dbReference type="SUPFAM" id="SSF52540">
    <property type="entry name" value="P-loop containing nucleoside triphosphate hydrolases"/>
    <property type="match status" value="1"/>
</dbReference>
<dbReference type="InterPro" id="IPR032807">
    <property type="entry name" value="GNVR"/>
</dbReference>
<dbReference type="InterPro" id="IPR005702">
    <property type="entry name" value="Wzc-like_C"/>
</dbReference>
<protein>
    <recommendedName>
        <fullName evidence="2">non-specific protein-tyrosine kinase</fullName>
        <ecNumber evidence="2">2.7.10.2</ecNumber>
    </recommendedName>
</protein>
<dbReference type="InterPro" id="IPR027417">
    <property type="entry name" value="P-loop_NTPase"/>
</dbReference>
<evidence type="ECO:0000256" key="3">
    <source>
        <dbReference type="ARBA" id="ARBA00022679"/>
    </source>
</evidence>
<evidence type="ECO:0000256" key="9">
    <source>
        <dbReference type="SAM" id="Phobius"/>
    </source>
</evidence>
<accession>A0ABX1RVQ9</accession>
<dbReference type="PANTHER" id="PTHR32309:SF13">
    <property type="entry name" value="FERRIC ENTEROBACTIN TRANSPORT PROTEIN FEPE"/>
    <property type="match status" value="1"/>
</dbReference>
<dbReference type="PANTHER" id="PTHR32309">
    <property type="entry name" value="TYROSINE-PROTEIN KINASE"/>
    <property type="match status" value="1"/>
</dbReference>
<evidence type="ECO:0000256" key="8">
    <source>
        <dbReference type="ARBA" id="ARBA00051245"/>
    </source>
</evidence>
<evidence type="ECO:0000256" key="7">
    <source>
        <dbReference type="ARBA" id="ARBA00023137"/>
    </source>
</evidence>
<evidence type="ECO:0000313" key="12">
    <source>
        <dbReference type="EMBL" id="NMH87641.1"/>
    </source>
</evidence>
<comment type="caution">
    <text evidence="12">The sequence shown here is derived from an EMBL/GenBank/DDBJ whole genome shotgun (WGS) entry which is preliminary data.</text>
</comment>
<feature type="domain" description="Tyrosine-protein kinase G-rich" evidence="11">
    <location>
        <begin position="434"/>
        <end position="506"/>
    </location>
</feature>
<dbReference type="InterPro" id="IPR025669">
    <property type="entry name" value="AAA_dom"/>
</dbReference>
<feature type="domain" description="AAA" evidence="10">
    <location>
        <begin position="582"/>
        <end position="714"/>
    </location>
</feature>
<comment type="catalytic activity">
    <reaction evidence="8">
        <text>L-tyrosyl-[protein] + ATP = O-phospho-L-tyrosyl-[protein] + ADP + H(+)</text>
        <dbReference type="Rhea" id="RHEA:10596"/>
        <dbReference type="Rhea" id="RHEA-COMP:10136"/>
        <dbReference type="Rhea" id="RHEA-COMP:20101"/>
        <dbReference type="ChEBI" id="CHEBI:15378"/>
        <dbReference type="ChEBI" id="CHEBI:30616"/>
        <dbReference type="ChEBI" id="CHEBI:46858"/>
        <dbReference type="ChEBI" id="CHEBI:61978"/>
        <dbReference type="ChEBI" id="CHEBI:456216"/>
        <dbReference type="EC" id="2.7.10.2"/>
    </reaction>
</comment>
<keyword evidence="9" id="KW-0812">Transmembrane</keyword>
<evidence type="ECO:0000256" key="1">
    <source>
        <dbReference type="ARBA" id="ARBA00007316"/>
    </source>
</evidence>
<dbReference type="EC" id="2.7.10.2" evidence="2"/>
<keyword evidence="5" id="KW-0418">Kinase</keyword>
<keyword evidence="4" id="KW-0547">Nucleotide-binding</keyword>
<sequence length="790" mass="90100">MAKTPYYLSNDKDTFNIKEEFKKYARNWLWFVVTIFLFLLIAFFYLKYATVNYETVGKVKILDDSSKAIELPGDISSLFESSKVNLENEIEVIKSHLLLERVTKSLNLNVTYFEEGNIKSKELWNTPFKVFAIDSINKLPENKNYTIQIVSDGYNILESETKAWQLNEHDIDSAYRDLPFLIKSVSPSLIKRHLGKTYTVKFSSIRKATIWLSSSLKVSQIGKNSDILSLSIIGDSNLKSEMIINEVINQFNLDGILDRQLVSQRTIDFVDDRFAYLTKELDSIENGKRGFKQKNSLSDIRLDTEYTIVNKTNTFNEVLRLETQLEIATLLKETLNDQETFGLLPANIGLENAGINGLINDYNVEANYRNKVIHNAGINNPIIQSLETKLTRLKANILKSVIAYEKQTGTALKRARRVNNKTKGLFSGIPQKEKILRSIERQQTIKETLYILLLEKREEAAINLAITSPSIKVVDYAITKPKPVSPKKSNTYFVALSLGLIIPFIFFYIIFFIDSKVHTKEDILAKNGSIPITGEIPFSKEIKLIKGTYDRSILSEAYRVLRTNIDHLLKGHGLVEQDGLGKVVYITSTIKGEGKTFTAANLALSYLGLNKKVLLIGADFRNPQIHHCFNLSRTDAGLSNYLNEETLNYEDLVINLKVKDTRLDILLSGNVPPSPAALLSNSRFEKLLDKLKREYDYIVVDTAPTILVTDTMLIAPYANTTLYVVRSRFTDKKLLSYSNELIETNKLVNVSYLINGLIPSRLYGYNYNYGYNYGYNDNSPKKRWKLKIFR</sequence>
<evidence type="ECO:0000259" key="10">
    <source>
        <dbReference type="Pfam" id="PF13614"/>
    </source>
</evidence>
<evidence type="ECO:0000256" key="4">
    <source>
        <dbReference type="ARBA" id="ARBA00022741"/>
    </source>
</evidence>
<keyword evidence="3 12" id="KW-0808">Transferase</keyword>
<dbReference type="RefSeq" id="WP_169672332.1">
    <property type="nucleotide sequence ID" value="NZ_JABBHF010000004.1"/>
</dbReference>
<proteinExistence type="inferred from homology"/>
<evidence type="ECO:0000313" key="13">
    <source>
        <dbReference type="Proteomes" id="UP000746690"/>
    </source>
</evidence>
<keyword evidence="7" id="KW-0829">Tyrosine-protein kinase</keyword>
<dbReference type="Pfam" id="PF13614">
    <property type="entry name" value="AAA_31"/>
    <property type="match status" value="1"/>
</dbReference>
<keyword evidence="9" id="KW-0472">Membrane</keyword>
<organism evidence="12 13">
    <name type="scientific">Flavivirga algicola</name>
    <dbReference type="NCBI Taxonomy" id="2729136"/>
    <lineage>
        <taxon>Bacteria</taxon>
        <taxon>Pseudomonadati</taxon>
        <taxon>Bacteroidota</taxon>
        <taxon>Flavobacteriia</taxon>
        <taxon>Flavobacteriales</taxon>
        <taxon>Flavobacteriaceae</taxon>
        <taxon>Flavivirga</taxon>
    </lineage>
</organism>